<evidence type="ECO:0000313" key="3">
    <source>
        <dbReference type="Proteomes" id="UP001161094"/>
    </source>
</evidence>
<comment type="caution">
    <text evidence="2">The sequence shown here is derived from an EMBL/GenBank/DDBJ whole genome shotgun (WGS) entry which is preliminary data.</text>
</comment>
<gene>
    <name evidence="2" type="ORF">N5D93_03135</name>
</gene>
<sequence length="113" mass="12465">MATISLTAPLSDKGHAGAMIPVHLHHSDAYEPNHKKKCRDEATSQTAPHNADHTHHRTDHGNDDKEAIHIQFSDLMLNIRAIGLAKCMSGGFDDYGPVPYISPRSDKIVEFGR</sequence>
<evidence type="ECO:0000256" key="1">
    <source>
        <dbReference type="SAM" id="MobiDB-lite"/>
    </source>
</evidence>
<proteinExistence type="predicted"/>
<name>A0AA42IU77_9BURK</name>
<reference evidence="2" key="1">
    <citation type="submission" date="2022-09" db="EMBL/GenBank/DDBJ databases">
        <title>Intensive care unit water sources are persistently colonized with multi-drug resistant bacteria and are the site of extensive horizontal gene transfer of antibiotic resistance genes.</title>
        <authorList>
            <person name="Diorio-Toth L."/>
        </authorList>
    </citation>
    <scope>NUCLEOTIDE SEQUENCE</scope>
    <source>
        <strain evidence="2">GD03843</strain>
    </source>
</reference>
<organism evidence="2 3">
    <name type="scientific">Achromobacter spanius</name>
    <dbReference type="NCBI Taxonomy" id="217203"/>
    <lineage>
        <taxon>Bacteria</taxon>
        <taxon>Pseudomonadati</taxon>
        <taxon>Pseudomonadota</taxon>
        <taxon>Betaproteobacteria</taxon>
        <taxon>Burkholderiales</taxon>
        <taxon>Alcaligenaceae</taxon>
        <taxon>Achromobacter</taxon>
    </lineage>
</organism>
<feature type="region of interest" description="Disordered" evidence="1">
    <location>
        <begin position="32"/>
        <end position="63"/>
    </location>
</feature>
<protein>
    <submittedName>
        <fullName evidence="2">Uncharacterized protein</fullName>
    </submittedName>
</protein>
<dbReference type="Proteomes" id="UP001161094">
    <property type="component" value="Unassembled WGS sequence"/>
</dbReference>
<feature type="compositionally biased region" description="Basic and acidic residues" evidence="1">
    <location>
        <begin position="32"/>
        <end position="42"/>
    </location>
</feature>
<accession>A0AA42IU77</accession>
<evidence type="ECO:0000313" key="2">
    <source>
        <dbReference type="EMBL" id="MDH0734785.1"/>
    </source>
</evidence>
<dbReference type="AlphaFoldDB" id="A0AA42IU77"/>
<dbReference type="EMBL" id="JAOCDZ010000001">
    <property type="protein sequence ID" value="MDH0734785.1"/>
    <property type="molecule type" value="Genomic_DNA"/>
</dbReference>
<dbReference type="RefSeq" id="WP_279993772.1">
    <property type="nucleotide sequence ID" value="NZ_JAOCDZ010000001.1"/>
</dbReference>